<feature type="domain" description="Fibronectin type-III" evidence="4">
    <location>
        <begin position="128"/>
        <end position="219"/>
    </location>
</feature>
<reference evidence="5" key="1">
    <citation type="submission" date="2017-05" db="UniProtKB">
        <authorList>
            <consortium name="EnsemblMetazoa"/>
        </authorList>
    </citation>
    <scope>IDENTIFICATION</scope>
</reference>
<accession>A0A1X7UFD4</accession>
<keyword evidence="2" id="KW-0812">Transmembrane</keyword>
<evidence type="ECO:0000256" key="1">
    <source>
        <dbReference type="SAM" id="MobiDB-lite"/>
    </source>
</evidence>
<keyword evidence="2" id="KW-1133">Transmembrane helix</keyword>
<dbReference type="SUPFAM" id="SSF49265">
    <property type="entry name" value="Fibronectin type III"/>
    <property type="match status" value="2"/>
</dbReference>
<dbReference type="AlphaFoldDB" id="A0A1X7UFD4"/>
<feature type="signal peptide" evidence="3">
    <location>
        <begin position="1"/>
        <end position="26"/>
    </location>
</feature>
<evidence type="ECO:0000256" key="3">
    <source>
        <dbReference type="SAM" id="SignalP"/>
    </source>
</evidence>
<feature type="transmembrane region" description="Helical" evidence="2">
    <location>
        <begin position="680"/>
        <end position="706"/>
    </location>
</feature>
<dbReference type="Gene3D" id="2.60.40.10">
    <property type="entry name" value="Immunoglobulins"/>
    <property type="match status" value="1"/>
</dbReference>
<proteinExistence type="predicted"/>
<dbReference type="PROSITE" id="PS50853">
    <property type="entry name" value="FN3"/>
    <property type="match status" value="1"/>
</dbReference>
<dbReference type="InterPro" id="IPR036116">
    <property type="entry name" value="FN3_sf"/>
</dbReference>
<dbReference type="InParanoid" id="A0A1X7UFD4"/>
<feature type="chain" id="PRO_5013005154" description="Fibronectin type-III domain-containing protein" evidence="3">
    <location>
        <begin position="27"/>
        <end position="1114"/>
    </location>
</feature>
<feature type="region of interest" description="Disordered" evidence="1">
    <location>
        <begin position="825"/>
        <end position="845"/>
    </location>
</feature>
<dbReference type="CDD" id="cd00063">
    <property type="entry name" value="FN3"/>
    <property type="match status" value="1"/>
</dbReference>
<keyword evidence="3" id="KW-0732">Signal</keyword>
<sequence>MMGGPPLSHLVLICFLFWFCSSLTKACNTVAKFQPTTLVLNHNTHNISCYLTKDDSSTSLLINDQIKQQNGDFNNISWTCINGGGEGSSKYGYNISILGTPENNNTVVRCRINELCSTITRIIVVDGPPSGPHPDTHPLNTSHIAISWSPAWAYPVNTYTVMLSRDGGVMDEVNTSNTSIVISRNDNIECALFNVSVTAITDIGAGEPSNTVQSGFPISFNSSTVLNTSVQRLLCNERREDRNHYRLTIDPPAVCQYQVLNYTVNMISSAGEIILSNEYSSLPYFYYTLPRSIVSDTYTITTTVRNQINEIINTTEPNKKIDYLNIPSIATNTTVTVPLTDRVVFVNESISFSCRFDENSDTSNMELLINGSNIVLSIHPPKGNFGNIHYERKSNGYTVTVNVSTLEYNNTYFRCVLHDNCLTEGYLYVTTDQPSPPKSVMVGSMSSNSLIITWSRPWFYPINIYTVLISWSEGVTNEVNTSDTSIVVSRNDSESIGECVLVNITVTAITDIGAGLPSITLQSGFPISLDSVAITLISHSWISDRVINITYKTYNICSFQDVSYEILVTHEDTNETKVINGSSITTSSVIGGLLQSLISVIIVDVGILFPGTTDLPGMYSFVVTAASGNETLTVPLLSNISPTVMVSPTTATSTVSSSFVASSSIIIVATNEPSFFEENVIYIASGAGGAVVLIVIICIVSICCYIGCKSRRKGPVLVIPPMEPNPTYAVTSDPDSTYETISNIRELTPIKNLTPSPSNMKRNPSPHQLPMTYGYHHHDGNGQMAAPNLPPPRAYREEVGGASVYPPLPPLQCPPREDEYIEMSSQSLTCPSPRYITGPSPRRGGDKTIEAEYLQSLTSEIINITCEGNYTTEITKPNDKTCYGSKTEANCTATCNYNGTGIPRDHATANITANVTCISEEMVKFHCMIDVGFKNVCHIEMIEILLESKAVSDSSSIVITPSTAIITSSLLPTDHPLLPTKTPSDVIIISVTTSTVILGLLLIVITGAIVAFVCIKRKKNNNLRALSVPSHFRENPIYEKTSPMYDVVLHRKDLSLLRGITSGYDVIKESIESSGQHTKKTDDRVTEDVQYIEMSRVHIRGLENSGLCTSNVYY</sequence>
<evidence type="ECO:0000259" key="4">
    <source>
        <dbReference type="PROSITE" id="PS50853"/>
    </source>
</evidence>
<feature type="transmembrane region" description="Helical" evidence="2">
    <location>
        <begin position="950"/>
        <end position="971"/>
    </location>
</feature>
<dbReference type="InterPro" id="IPR013783">
    <property type="entry name" value="Ig-like_fold"/>
</dbReference>
<evidence type="ECO:0000313" key="5">
    <source>
        <dbReference type="EnsemblMetazoa" id="Aqu2.1.26163_001"/>
    </source>
</evidence>
<dbReference type="InterPro" id="IPR003961">
    <property type="entry name" value="FN3_dom"/>
</dbReference>
<name>A0A1X7UFD4_AMPQE</name>
<dbReference type="EnsemblMetazoa" id="Aqu2.1.26163_001">
    <property type="protein sequence ID" value="Aqu2.1.26163_001"/>
    <property type="gene ID" value="Aqu2.1.26163"/>
</dbReference>
<feature type="transmembrane region" description="Helical" evidence="2">
    <location>
        <begin position="986"/>
        <end position="1015"/>
    </location>
</feature>
<protein>
    <recommendedName>
        <fullName evidence="4">Fibronectin type-III domain-containing protein</fullName>
    </recommendedName>
</protein>
<evidence type="ECO:0000256" key="2">
    <source>
        <dbReference type="SAM" id="Phobius"/>
    </source>
</evidence>
<organism evidence="5">
    <name type="scientific">Amphimedon queenslandica</name>
    <name type="common">Sponge</name>
    <dbReference type="NCBI Taxonomy" id="400682"/>
    <lineage>
        <taxon>Eukaryota</taxon>
        <taxon>Metazoa</taxon>
        <taxon>Porifera</taxon>
        <taxon>Demospongiae</taxon>
        <taxon>Heteroscleromorpha</taxon>
        <taxon>Haplosclerida</taxon>
        <taxon>Niphatidae</taxon>
        <taxon>Amphimedon</taxon>
    </lineage>
</organism>
<keyword evidence="2" id="KW-0472">Membrane</keyword>